<evidence type="ECO:0000256" key="4">
    <source>
        <dbReference type="ARBA" id="ARBA00022597"/>
    </source>
</evidence>
<dbReference type="GO" id="GO:0005886">
    <property type="term" value="C:plasma membrane"/>
    <property type="evidence" value="ECO:0007669"/>
    <property type="project" value="UniProtKB-SubCell"/>
</dbReference>
<evidence type="ECO:0000256" key="2">
    <source>
        <dbReference type="ARBA" id="ARBA00022448"/>
    </source>
</evidence>
<organism evidence="11 12">
    <name type="scientific">Vagococcus salmoninarum</name>
    <dbReference type="NCBI Taxonomy" id="2739"/>
    <lineage>
        <taxon>Bacteria</taxon>
        <taxon>Bacillati</taxon>
        <taxon>Bacillota</taxon>
        <taxon>Bacilli</taxon>
        <taxon>Lactobacillales</taxon>
        <taxon>Enterococcaceae</taxon>
        <taxon>Vagococcus</taxon>
    </lineage>
</organism>
<evidence type="ECO:0000256" key="5">
    <source>
        <dbReference type="ARBA" id="ARBA00022737"/>
    </source>
</evidence>
<dbReference type="InterPro" id="IPR017871">
    <property type="entry name" value="ABC_transporter-like_CS"/>
</dbReference>
<keyword evidence="7 11" id="KW-0067">ATP-binding</keyword>
<dbReference type="InterPro" id="IPR003593">
    <property type="entry name" value="AAA+_ATPase"/>
</dbReference>
<dbReference type="InterPro" id="IPR003439">
    <property type="entry name" value="ABC_transporter-like_ATP-bd"/>
</dbReference>
<dbReference type="FunFam" id="3.40.50.300:FF:000127">
    <property type="entry name" value="Ribose import ATP-binding protein RbsA"/>
    <property type="match status" value="1"/>
</dbReference>
<dbReference type="PANTHER" id="PTHR43790:SF3">
    <property type="entry name" value="D-ALLOSE IMPORT ATP-BINDING PROTEIN ALSA-RELATED"/>
    <property type="match status" value="1"/>
</dbReference>
<dbReference type="InterPro" id="IPR050107">
    <property type="entry name" value="ABC_carbohydrate_import_ATPase"/>
</dbReference>
<dbReference type="Gene3D" id="3.40.50.300">
    <property type="entry name" value="P-loop containing nucleotide triphosphate hydrolases"/>
    <property type="match status" value="2"/>
</dbReference>
<dbReference type="PROSITE" id="PS50893">
    <property type="entry name" value="ABC_TRANSPORTER_2"/>
    <property type="match status" value="2"/>
</dbReference>
<evidence type="ECO:0000313" key="11">
    <source>
        <dbReference type="EMBL" id="RST96527.1"/>
    </source>
</evidence>
<evidence type="ECO:0000256" key="6">
    <source>
        <dbReference type="ARBA" id="ARBA00022741"/>
    </source>
</evidence>
<evidence type="ECO:0000256" key="8">
    <source>
        <dbReference type="ARBA" id="ARBA00022967"/>
    </source>
</evidence>
<sequence>MEIKMTDISKSFGQNKVLEGVDFELTTGEIHALMGENGAGKSTLMNILTGLHKRDAGQIMIDGQEHYYESTKDAENHGVSFIHQEINSLSNMTVIDNMFLNKEIKTKLGLLDYKAMEKEARRVFEQLNIKIDLYKEMGELSVGQQQMIEISKSLMTEAKVIIMDEPTAALTEREINVLFEVISKLKENNVSIVYISHRMEEIFAICDRITVMRDGITVSTRRIVDTSFEQVVKEMVGREISDFYPEKTSEIGQVKFAVQGLNKAGMFKDVNFEVHEGEILGFSGLMGAGRTEIMRTIFGLIKKDSGKTFLNGEEVILKSPHGAIEKGIGFLTEDRKEEGLILDFTIKDNILLPSISEFSKKVIIDDKLVNEFTELLVERLTVKTTSINEAAGSLSGGNQQKVVLAKWLGIGPQVLILDEPTRGVDVGAKREIYLLINELAARGVAIILVSSDLPEVLSISDRIMVVREGQISGSLTKAEATQEKIMHLATATGGKTHD</sequence>
<gene>
    <name evidence="11" type="ORF">CBF35_06340</name>
</gene>
<dbReference type="PANTHER" id="PTHR43790">
    <property type="entry name" value="CARBOHYDRATE TRANSPORT ATP-BINDING PROTEIN MG119-RELATED"/>
    <property type="match status" value="1"/>
</dbReference>
<dbReference type="SUPFAM" id="SSF52540">
    <property type="entry name" value="P-loop containing nucleoside triphosphate hydrolases"/>
    <property type="match status" value="2"/>
</dbReference>
<evidence type="ECO:0000259" key="10">
    <source>
        <dbReference type="PROSITE" id="PS50893"/>
    </source>
</evidence>
<keyword evidence="3" id="KW-1003">Cell membrane</keyword>
<keyword evidence="9" id="KW-0472">Membrane</keyword>
<dbReference type="EMBL" id="NGJU01000007">
    <property type="protein sequence ID" value="RST96527.1"/>
    <property type="molecule type" value="Genomic_DNA"/>
</dbReference>
<comment type="caution">
    <text evidence="11">The sequence shown here is derived from an EMBL/GenBank/DDBJ whole genome shotgun (WGS) entry which is preliminary data.</text>
</comment>
<dbReference type="Proteomes" id="UP000287239">
    <property type="component" value="Unassembled WGS sequence"/>
</dbReference>
<dbReference type="CDD" id="cd03216">
    <property type="entry name" value="ABC_Carb_Monos_I"/>
    <property type="match status" value="1"/>
</dbReference>
<keyword evidence="5" id="KW-0677">Repeat</keyword>
<keyword evidence="2" id="KW-0813">Transport</keyword>
<dbReference type="GO" id="GO:0005524">
    <property type="term" value="F:ATP binding"/>
    <property type="evidence" value="ECO:0007669"/>
    <property type="project" value="UniProtKB-KW"/>
</dbReference>
<keyword evidence="8" id="KW-1278">Translocase</keyword>
<accession>A0A429ZS74</accession>
<dbReference type="GO" id="GO:0016887">
    <property type="term" value="F:ATP hydrolysis activity"/>
    <property type="evidence" value="ECO:0007669"/>
    <property type="project" value="InterPro"/>
</dbReference>
<keyword evidence="6" id="KW-0547">Nucleotide-binding</keyword>
<dbReference type="Pfam" id="PF00005">
    <property type="entry name" value="ABC_tran"/>
    <property type="match status" value="2"/>
</dbReference>
<dbReference type="GeneID" id="98567982"/>
<name>A0A429ZS74_9ENTE</name>
<reference evidence="11 12" key="1">
    <citation type="submission" date="2017-05" db="EMBL/GenBank/DDBJ databases">
        <title>Vagococcus spp. assemblies.</title>
        <authorList>
            <person name="Gulvik C.A."/>
        </authorList>
    </citation>
    <scope>NUCLEOTIDE SEQUENCE [LARGE SCALE GENOMIC DNA]</scope>
    <source>
        <strain evidence="11 12">NCFB 2777</strain>
    </source>
</reference>
<dbReference type="AlphaFoldDB" id="A0A429ZS74"/>
<evidence type="ECO:0000313" key="12">
    <source>
        <dbReference type="Proteomes" id="UP000287239"/>
    </source>
</evidence>
<dbReference type="PROSITE" id="PS00211">
    <property type="entry name" value="ABC_TRANSPORTER_1"/>
    <property type="match status" value="2"/>
</dbReference>
<protein>
    <submittedName>
        <fullName evidence="11">D-xylose ABC transporter ATP-binding protein</fullName>
    </submittedName>
</protein>
<evidence type="ECO:0000256" key="9">
    <source>
        <dbReference type="ARBA" id="ARBA00023136"/>
    </source>
</evidence>
<feature type="domain" description="ABC transporter" evidence="10">
    <location>
        <begin position="246"/>
        <end position="493"/>
    </location>
</feature>
<evidence type="ECO:0000256" key="1">
    <source>
        <dbReference type="ARBA" id="ARBA00004202"/>
    </source>
</evidence>
<keyword evidence="4" id="KW-0762">Sugar transport</keyword>
<dbReference type="InterPro" id="IPR027417">
    <property type="entry name" value="P-loop_NTPase"/>
</dbReference>
<keyword evidence="12" id="KW-1185">Reference proteome</keyword>
<dbReference type="CDD" id="cd03215">
    <property type="entry name" value="ABC_Carb_Monos_II"/>
    <property type="match status" value="1"/>
</dbReference>
<evidence type="ECO:0000256" key="7">
    <source>
        <dbReference type="ARBA" id="ARBA00022840"/>
    </source>
</evidence>
<feature type="domain" description="ABC transporter" evidence="10">
    <location>
        <begin position="3"/>
        <end position="239"/>
    </location>
</feature>
<comment type="subcellular location">
    <subcellularLocation>
        <location evidence="1">Cell membrane</location>
        <topology evidence="1">Peripheral membrane protein</topology>
    </subcellularLocation>
</comment>
<dbReference type="RefSeq" id="WP_126779229.1">
    <property type="nucleotide sequence ID" value="NZ_NGJU01000007.1"/>
</dbReference>
<evidence type="ECO:0000256" key="3">
    <source>
        <dbReference type="ARBA" id="ARBA00022475"/>
    </source>
</evidence>
<dbReference type="SMART" id="SM00382">
    <property type="entry name" value="AAA"/>
    <property type="match status" value="2"/>
</dbReference>
<proteinExistence type="predicted"/>
<dbReference type="OrthoDB" id="9771863at2"/>